<dbReference type="GO" id="GO:0000977">
    <property type="term" value="F:RNA polymerase II transcription regulatory region sequence-specific DNA binding"/>
    <property type="evidence" value="ECO:0007669"/>
    <property type="project" value="TreeGrafter"/>
</dbReference>
<dbReference type="GO" id="GO:2000134">
    <property type="term" value="P:negative regulation of G1/S transition of mitotic cell cycle"/>
    <property type="evidence" value="ECO:0007669"/>
    <property type="project" value="TreeGrafter"/>
</dbReference>
<evidence type="ECO:0000256" key="5">
    <source>
        <dbReference type="ARBA" id="ARBA00023163"/>
    </source>
</evidence>
<keyword evidence="7" id="KW-0131">Cell cycle</keyword>
<protein>
    <recommendedName>
        <fullName evidence="13">Retinoblastoma-associated protein A-box domain-containing protein</fullName>
    </recommendedName>
</protein>
<dbReference type="Gene3D" id="1.10.472.140">
    <property type="match status" value="1"/>
</dbReference>
<evidence type="ECO:0000256" key="8">
    <source>
        <dbReference type="SAM" id="MobiDB-lite"/>
    </source>
</evidence>
<evidence type="ECO:0000256" key="4">
    <source>
        <dbReference type="ARBA" id="ARBA00023015"/>
    </source>
</evidence>
<name>A0A8S1C933_9INSE</name>
<dbReference type="PANTHER" id="PTHR13742">
    <property type="entry name" value="RETINOBLASTOMA-ASSOCIATED PROTEIN RB -RELATED"/>
    <property type="match status" value="1"/>
</dbReference>
<dbReference type="OrthoDB" id="844594at2759"/>
<dbReference type="Pfam" id="PF11934">
    <property type="entry name" value="DUF3452"/>
    <property type="match status" value="1"/>
</dbReference>
<evidence type="ECO:0000313" key="12">
    <source>
        <dbReference type="Proteomes" id="UP000494165"/>
    </source>
</evidence>
<dbReference type="Gene3D" id="1.10.472.10">
    <property type="entry name" value="Cyclin-like"/>
    <property type="match status" value="2"/>
</dbReference>
<comment type="similarity">
    <text evidence="2">Belongs to the retinoblastoma protein (RB) family.</text>
</comment>
<evidence type="ECO:0000256" key="2">
    <source>
        <dbReference type="ARBA" id="ARBA00009475"/>
    </source>
</evidence>
<dbReference type="GO" id="GO:0006357">
    <property type="term" value="P:regulation of transcription by RNA polymerase II"/>
    <property type="evidence" value="ECO:0007669"/>
    <property type="project" value="InterPro"/>
</dbReference>
<comment type="subcellular location">
    <subcellularLocation>
        <location evidence="1">Nucleus</location>
    </subcellularLocation>
</comment>
<feature type="domain" description="Retinoblastoma-associated protein A-box" evidence="10">
    <location>
        <begin position="434"/>
        <end position="628"/>
    </location>
</feature>
<evidence type="ECO:0000256" key="7">
    <source>
        <dbReference type="ARBA" id="ARBA00023306"/>
    </source>
</evidence>
<keyword evidence="3" id="KW-0678">Repressor</keyword>
<feature type="domain" description="Retinoblastoma-associated protein N-terminal" evidence="9">
    <location>
        <begin position="112"/>
        <end position="261"/>
    </location>
</feature>
<keyword evidence="4" id="KW-0805">Transcription regulation</keyword>
<dbReference type="InterPro" id="IPR028309">
    <property type="entry name" value="RB_fam"/>
</dbReference>
<comment type="caution">
    <text evidence="11">The sequence shown here is derived from an EMBL/GenBank/DDBJ whole genome shotgun (WGS) entry which is preliminary data.</text>
</comment>
<dbReference type="Proteomes" id="UP000494165">
    <property type="component" value="Unassembled WGS sequence"/>
</dbReference>
<organism evidence="11 12">
    <name type="scientific">Cloeon dipterum</name>
    <dbReference type="NCBI Taxonomy" id="197152"/>
    <lineage>
        <taxon>Eukaryota</taxon>
        <taxon>Metazoa</taxon>
        <taxon>Ecdysozoa</taxon>
        <taxon>Arthropoda</taxon>
        <taxon>Hexapoda</taxon>
        <taxon>Insecta</taxon>
        <taxon>Pterygota</taxon>
        <taxon>Palaeoptera</taxon>
        <taxon>Ephemeroptera</taxon>
        <taxon>Pisciforma</taxon>
        <taxon>Baetidae</taxon>
        <taxon>Cloeon</taxon>
    </lineage>
</organism>
<dbReference type="EMBL" id="CADEPI010000013">
    <property type="protein sequence ID" value="CAB3363677.1"/>
    <property type="molecule type" value="Genomic_DNA"/>
</dbReference>
<dbReference type="AlphaFoldDB" id="A0A8S1C933"/>
<dbReference type="SMART" id="SM01368">
    <property type="entry name" value="RB_A"/>
    <property type="match status" value="1"/>
</dbReference>
<feature type="region of interest" description="Disordered" evidence="8">
    <location>
        <begin position="197"/>
        <end position="217"/>
    </location>
</feature>
<keyword evidence="6" id="KW-0539">Nucleus</keyword>
<dbReference type="Pfam" id="PF01857">
    <property type="entry name" value="RB_B"/>
    <property type="match status" value="1"/>
</dbReference>
<sequence length="986" mass="112088">MLFSLCQWSLVVGEATKPTRPRFPLAHYSLIQAAFSRSLRGFYCIKNFANFRAKKMGTTEQTDESVKTFYDDVCTTLNMDQIATEEAWHSYTSTKTNFTLEGDQRHWLCCALFVACRRLKEAGLDQIEGNGVSFMQLLKHCNISLMQFLEKAKKWAEMANVGAEFKDRLNRMERRFAVSMVIFKKYRLIFNDMFHKPEPSPTESQKGRPRKPKNTPCTPGQLFDFTWTLFISSKSEIPDILDDLVNSYHLLLVCCNFVYGNAVLADRRDLINPQFMGLPHNFLKEEYELPEEPPCILAELCRSHDGILHEADGIRSYWFNKLIDKQFELEVLRGNSPTEAGARCGLLEPTSFEANFKAVNKSYEDFVLSKSDFDERAFLSSEEEFTLEVGSPSKLFEVNDYVQNLRIPGMNSLAKMTPLTGHYLNKMESNQRVSPISTAIESVSKLQMMLRGRDSKPSAALIKIFEGCPSNPQAAIEARIASMGEQFIFAYTQQTREIPGSHIEFAKKRLQLGTTLFYMLLEVTTLDEQQKKGNDKISAVLENELCQKALFACCLEVVLFSYNSQRKFPWILEALELESYYFYKVIEVMVINTFDKMSRGTIKNLQFIEEQILESLVWKRSSPLWNEINKFIGVPLPTYEDVRLPDDDGIQTLLNPNTAHLGSPMRNLITTRPGQSLLTTSSGAKVSINITTVQGGDGQRYIPISVQSGGSVIIQGQSARDSLKPKVTGPLAMFLRKFYYLASTRLKALCKMLNLGEEDLKKIWTNLEYSITHHAHSLLRDRHLDQLIMCAIYVICKVTSQNREFRTIMHHYRDLPQSASHVYRKVLLRLREDGTEERGDLIVFYNHVYVVHMRPFSVKLSDSANTSSLLLSPLPTQKAAPMSPKVQINGYSKVYISALDKTSLIDSPVKAAGTLQYLFSRSPNDTLKQINKLVSSPVPVLGKRTISLDDAEANGTNLDVPPPKKPLAVVRKIQHILDDRLSRSQE</sequence>
<proteinExistence type="inferred from homology"/>
<dbReference type="GO" id="GO:0005634">
    <property type="term" value="C:nucleus"/>
    <property type="evidence" value="ECO:0007669"/>
    <property type="project" value="UniProtKB-SubCell"/>
</dbReference>
<dbReference type="InterPro" id="IPR002719">
    <property type="entry name" value="RB_B"/>
</dbReference>
<dbReference type="GO" id="GO:0005667">
    <property type="term" value="C:transcription regulator complex"/>
    <property type="evidence" value="ECO:0007669"/>
    <property type="project" value="TreeGrafter"/>
</dbReference>
<dbReference type="GO" id="GO:0000785">
    <property type="term" value="C:chromatin"/>
    <property type="evidence" value="ECO:0007669"/>
    <property type="project" value="TreeGrafter"/>
</dbReference>
<dbReference type="Pfam" id="PF01858">
    <property type="entry name" value="RB_A"/>
    <property type="match status" value="1"/>
</dbReference>
<evidence type="ECO:0000313" key="11">
    <source>
        <dbReference type="EMBL" id="CAB3363677.1"/>
    </source>
</evidence>
<dbReference type="InterPro" id="IPR002720">
    <property type="entry name" value="RB_A"/>
</dbReference>
<evidence type="ECO:0008006" key="13">
    <source>
        <dbReference type="Google" id="ProtNLM"/>
    </source>
</evidence>
<reference evidence="11 12" key="1">
    <citation type="submission" date="2020-04" db="EMBL/GenBank/DDBJ databases">
        <authorList>
            <person name="Alioto T."/>
            <person name="Alioto T."/>
            <person name="Gomez Garrido J."/>
        </authorList>
    </citation>
    <scope>NUCLEOTIDE SEQUENCE [LARGE SCALE GENOMIC DNA]</scope>
</reference>
<evidence type="ECO:0000256" key="6">
    <source>
        <dbReference type="ARBA" id="ARBA00023242"/>
    </source>
</evidence>
<dbReference type="SUPFAM" id="SSF47954">
    <property type="entry name" value="Cyclin-like"/>
    <property type="match status" value="2"/>
</dbReference>
<keyword evidence="12" id="KW-1185">Reference proteome</keyword>
<dbReference type="SMART" id="SM01367">
    <property type="entry name" value="DUF3452"/>
    <property type="match status" value="1"/>
</dbReference>
<accession>A0A8S1C933</accession>
<dbReference type="PANTHER" id="PTHR13742:SF17">
    <property type="entry name" value="RE32990P-RELATED"/>
    <property type="match status" value="1"/>
</dbReference>
<keyword evidence="5" id="KW-0804">Transcription</keyword>
<evidence type="ECO:0000259" key="10">
    <source>
        <dbReference type="SMART" id="SM01368"/>
    </source>
</evidence>
<dbReference type="InterPro" id="IPR024599">
    <property type="entry name" value="RB_N"/>
</dbReference>
<gene>
    <name evidence="11" type="ORF">CLODIP_2_CD09962</name>
</gene>
<evidence type="ECO:0000259" key="9">
    <source>
        <dbReference type="SMART" id="SM01367"/>
    </source>
</evidence>
<dbReference type="GO" id="GO:0030154">
    <property type="term" value="P:cell differentiation"/>
    <property type="evidence" value="ECO:0007669"/>
    <property type="project" value="TreeGrafter"/>
</dbReference>
<dbReference type="InterPro" id="IPR036915">
    <property type="entry name" value="Cyclin-like_sf"/>
</dbReference>
<evidence type="ECO:0000256" key="3">
    <source>
        <dbReference type="ARBA" id="ARBA00022491"/>
    </source>
</evidence>
<evidence type="ECO:0000256" key="1">
    <source>
        <dbReference type="ARBA" id="ARBA00004123"/>
    </source>
</evidence>